<feature type="transmembrane region" description="Helical" evidence="5">
    <location>
        <begin position="66"/>
        <end position="84"/>
    </location>
</feature>
<dbReference type="GO" id="GO:0034755">
    <property type="term" value="P:iron ion transmembrane transport"/>
    <property type="evidence" value="ECO:0007669"/>
    <property type="project" value="TreeGrafter"/>
</dbReference>
<dbReference type="NCBIfam" id="TIGR01197">
    <property type="entry name" value="nramp"/>
    <property type="match status" value="1"/>
</dbReference>
<gene>
    <name evidence="6" type="ORF">BCR33DRAFT_712981</name>
</gene>
<reference evidence="6 7" key="1">
    <citation type="submission" date="2016-07" db="EMBL/GenBank/DDBJ databases">
        <title>Pervasive Adenine N6-methylation of Active Genes in Fungi.</title>
        <authorList>
            <consortium name="DOE Joint Genome Institute"/>
            <person name="Mondo S.J."/>
            <person name="Dannebaum R.O."/>
            <person name="Kuo R.C."/>
            <person name="Labutti K."/>
            <person name="Haridas S."/>
            <person name="Kuo A."/>
            <person name="Salamov A."/>
            <person name="Ahrendt S.R."/>
            <person name="Lipzen A."/>
            <person name="Sullivan W."/>
            <person name="Andreopoulos W.B."/>
            <person name="Clum A."/>
            <person name="Lindquist E."/>
            <person name="Daum C."/>
            <person name="Ramamoorthy G.K."/>
            <person name="Gryganskyi A."/>
            <person name="Culley D."/>
            <person name="Magnuson J.K."/>
            <person name="James T.Y."/>
            <person name="O'Malley M.A."/>
            <person name="Stajich J.E."/>
            <person name="Spatafora J.W."/>
            <person name="Visel A."/>
            <person name="Grigoriev I.V."/>
        </authorList>
    </citation>
    <scope>NUCLEOTIDE SEQUENCE [LARGE SCALE GENOMIC DNA]</scope>
    <source>
        <strain evidence="6 7">JEL800</strain>
    </source>
</reference>
<dbReference type="PANTHER" id="PTHR11706:SF101">
    <property type="entry name" value="MANGANESE TRANSPORTER SMF1"/>
    <property type="match status" value="1"/>
</dbReference>
<dbReference type="Pfam" id="PF01566">
    <property type="entry name" value="Nramp"/>
    <property type="match status" value="1"/>
</dbReference>
<evidence type="ECO:0000256" key="5">
    <source>
        <dbReference type="SAM" id="Phobius"/>
    </source>
</evidence>
<dbReference type="Proteomes" id="UP000193642">
    <property type="component" value="Unassembled WGS sequence"/>
</dbReference>
<dbReference type="InterPro" id="IPR001046">
    <property type="entry name" value="NRAMP_fam"/>
</dbReference>
<dbReference type="STRING" id="329046.A0A1Y2CVI0"/>
<dbReference type="GO" id="GO:0005886">
    <property type="term" value="C:plasma membrane"/>
    <property type="evidence" value="ECO:0007669"/>
    <property type="project" value="TreeGrafter"/>
</dbReference>
<dbReference type="PRINTS" id="PR00447">
    <property type="entry name" value="NATRESASSCMP"/>
</dbReference>
<keyword evidence="7" id="KW-1185">Reference proteome</keyword>
<evidence type="ECO:0000256" key="2">
    <source>
        <dbReference type="ARBA" id="ARBA00022692"/>
    </source>
</evidence>
<feature type="transmembrane region" description="Helical" evidence="5">
    <location>
        <begin position="409"/>
        <end position="428"/>
    </location>
</feature>
<feature type="transmembrane region" description="Helical" evidence="5">
    <location>
        <begin position="22"/>
        <end position="45"/>
    </location>
</feature>
<feature type="transmembrane region" description="Helical" evidence="5">
    <location>
        <begin position="90"/>
        <end position="110"/>
    </location>
</feature>
<dbReference type="PANTHER" id="PTHR11706">
    <property type="entry name" value="SOLUTE CARRIER PROTEIN FAMILY 11 MEMBER"/>
    <property type="match status" value="1"/>
</dbReference>
<evidence type="ECO:0000256" key="3">
    <source>
        <dbReference type="ARBA" id="ARBA00022989"/>
    </source>
</evidence>
<feature type="transmembrane region" description="Helical" evidence="5">
    <location>
        <begin position="164"/>
        <end position="182"/>
    </location>
</feature>
<dbReference type="NCBIfam" id="NF037982">
    <property type="entry name" value="Nramp_1"/>
    <property type="match status" value="1"/>
</dbReference>
<evidence type="ECO:0000313" key="6">
    <source>
        <dbReference type="EMBL" id="ORY51060.1"/>
    </source>
</evidence>
<dbReference type="AlphaFoldDB" id="A0A1Y2CVI0"/>
<dbReference type="GO" id="GO:0005384">
    <property type="term" value="F:manganese ion transmembrane transporter activity"/>
    <property type="evidence" value="ECO:0007669"/>
    <property type="project" value="TreeGrafter"/>
</dbReference>
<protein>
    <submittedName>
        <fullName evidence="6">Natural resistance-associated macrophage protein</fullName>
    </submittedName>
</protein>
<name>A0A1Y2CVI0_9FUNG</name>
<keyword evidence="4 5" id="KW-0472">Membrane</keyword>
<organism evidence="6 7">
    <name type="scientific">Rhizoclosmatium globosum</name>
    <dbReference type="NCBI Taxonomy" id="329046"/>
    <lineage>
        <taxon>Eukaryota</taxon>
        <taxon>Fungi</taxon>
        <taxon>Fungi incertae sedis</taxon>
        <taxon>Chytridiomycota</taxon>
        <taxon>Chytridiomycota incertae sedis</taxon>
        <taxon>Chytridiomycetes</taxon>
        <taxon>Chytridiales</taxon>
        <taxon>Chytriomycetaceae</taxon>
        <taxon>Rhizoclosmatium</taxon>
    </lineage>
</organism>
<dbReference type="OrthoDB" id="409173at2759"/>
<comment type="subcellular location">
    <subcellularLocation>
        <location evidence="1">Membrane</location>
        <topology evidence="1">Multi-pass membrane protein</topology>
    </subcellularLocation>
</comment>
<dbReference type="GO" id="GO:0030026">
    <property type="term" value="P:intracellular manganese ion homeostasis"/>
    <property type="evidence" value="ECO:0007669"/>
    <property type="project" value="TreeGrafter"/>
</dbReference>
<keyword evidence="3 5" id="KW-1133">Transmembrane helix</keyword>
<proteinExistence type="predicted"/>
<feature type="transmembrane region" description="Helical" evidence="5">
    <location>
        <begin position="122"/>
        <end position="144"/>
    </location>
</feature>
<feature type="transmembrane region" description="Helical" evidence="5">
    <location>
        <begin position="277"/>
        <end position="294"/>
    </location>
</feature>
<evidence type="ECO:0000313" key="7">
    <source>
        <dbReference type="Proteomes" id="UP000193642"/>
    </source>
</evidence>
<accession>A0A1Y2CVI0</accession>
<evidence type="ECO:0000256" key="4">
    <source>
        <dbReference type="ARBA" id="ARBA00023136"/>
    </source>
</evidence>
<comment type="caution">
    <text evidence="6">The sequence shown here is derived from an EMBL/GenBank/DDBJ whole genome shotgun (WGS) entry which is preliminary data.</text>
</comment>
<feature type="transmembrane region" description="Helical" evidence="5">
    <location>
        <begin position="236"/>
        <end position="257"/>
    </location>
</feature>
<keyword evidence="2 5" id="KW-0812">Transmembrane</keyword>
<evidence type="ECO:0000256" key="1">
    <source>
        <dbReference type="ARBA" id="ARBA00004141"/>
    </source>
</evidence>
<sequence>MIGVGYLDPGNWATDLAAGSQFGYTLLYIVLLANIMATVLQYLCIKLGVVTGNDLAMACRKHFSPRLAIISTDLAEVIGTAIALNMLFRIPLPVGVALTSLDVLVILAFYGKKHLLKYEAAVVGLISIVGACFVYLVTLSGPSWIEVARGFLPSTGIIKQDGQLYIAMGIIGATIMPHNLYLHSSIVRYRSSTLSNKLGEISELQDLDDLNVENIQPASRQSLIPESLRYTNIDSVVALTFALLMNCAILIVAGAAFNKTGHGDIAELKDAYELLNTMLGPLAGFAFALALFCAGQSSTITGTLAGQVVTEGFLGKAIQFRPEVQRLLTRLLAIVPAMTAALVSGESGMNQLIVLSQVVLSVQLPFAIWPLVWITNGAGDGEGMKVRFTKNSEEDGEIEEQIVDFSNTTWLKVASIVIAIIITSFNWCF</sequence>
<feature type="transmembrane region" description="Helical" evidence="5">
    <location>
        <begin position="352"/>
        <end position="374"/>
    </location>
</feature>
<dbReference type="GO" id="GO:0015086">
    <property type="term" value="F:cadmium ion transmembrane transporter activity"/>
    <property type="evidence" value="ECO:0007669"/>
    <property type="project" value="TreeGrafter"/>
</dbReference>
<dbReference type="EMBL" id="MCGO01000006">
    <property type="protein sequence ID" value="ORY51060.1"/>
    <property type="molecule type" value="Genomic_DNA"/>
</dbReference>